<dbReference type="InterPro" id="IPR017927">
    <property type="entry name" value="FAD-bd_FR_type"/>
</dbReference>
<dbReference type="InterPro" id="IPR039374">
    <property type="entry name" value="SIP_fam"/>
</dbReference>
<reference evidence="4" key="1">
    <citation type="submission" date="2018-05" db="EMBL/GenBank/DDBJ databases">
        <title>Ignatzschineria dubaiensis sp. nov., isolated from necrotic foot tissues of dromedaries (Camelus dromedarius) and associated maggots in Dubai, United Arab Emirates.</title>
        <authorList>
            <person name="Tsang C.C."/>
            <person name="Tang J.Y.M."/>
            <person name="Fong J.Y.H."/>
            <person name="Kinne J."/>
            <person name="Lee H.H."/>
            <person name="Joseph M."/>
            <person name="Jose S."/>
            <person name="Schuster R.K."/>
            <person name="Tang Y."/>
            <person name="Sivakumar S."/>
            <person name="Chen J.H.K."/>
            <person name="Teng J.L.L."/>
            <person name="Lau S.K.P."/>
            <person name="Wernery U."/>
            <person name="Woo P.C.Y."/>
        </authorList>
    </citation>
    <scope>NUCLEOTIDE SEQUENCE [LARGE SCALE GENOMIC DNA]</scope>
    <source>
        <strain evidence="4">KCTC 22644</strain>
    </source>
</reference>
<name>A0A2U2AH87_9GAMM</name>
<keyword evidence="4" id="KW-1185">Reference proteome</keyword>
<dbReference type="RefSeq" id="WP_109188597.1">
    <property type="nucleotide sequence ID" value="NZ_BMYA01000001.1"/>
</dbReference>
<dbReference type="Gene3D" id="2.40.30.10">
    <property type="entry name" value="Translation factors"/>
    <property type="match status" value="1"/>
</dbReference>
<dbReference type="OrthoDB" id="9814826at2"/>
<dbReference type="InterPro" id="IPR039261">
    <property type="entry name" value="FNR_nucleotide-bd"/>
</dbReference>
<proteinExistence type="inferred from homology"/>
<dbReference type="CDD" id="cd06193">
    <property type="entry name" value="siderophore_interacting"/>
    <property type="match status" value="1"/>
</dbReference>
<protein>
    <submittedName>
        <fullName evidence="3">Siderophore-interacting protein</fullName>
    </submittedName>
</protein>
<dbReference type="GO" id="GO:0016491">
    <property type="term" value="F:oxidoreductase activity"/>
    <property type="evidence" value="ECO:0007669"/>
    <property type="project" value="InterPro"/>
</dbReference>
<sequence>MKVHRTTVSLVDKHYITPSYLRLTFHCEEITPFAEVPLGVNNKLFIPPQGVSQVMMPSYNADLKAWEIEDESLRPTVRTYTHRAIDLEKQHLTVDFVIHEGDSVACQWARNAKAGDTIGLAMKLAHRDVLPPRDHYLFITDMTGIPVVSALVSTVPPSASVTVITEVLSEADIHPAHYQTAANLQLQWLVNAHPEQGSELASRGIEAWKQLPESNFSHITAEYHTVKKLRDFLRQEMGKGKEDFFACAYWQINKREDEEREKRLD</sequence>
<dbReference type="InterPro" id="IPR013113">
    <property type="entry name" value="SIP_FAD-bd"/>
</dbReference>
<dbReference type="EMBL" id="QEWQ01000001">
    <property type="protein sequence ID" value="PWD81997.1"/>
    <property type="molecule type" value="Genomic_DNA"/>
</dbReference>
<evidence type="ECO:0000259" key="2">
    <source>
        <dbReference type="PROSITE" id="PS51384"/>
    </source>
</evidence>
<dbReference type="Pfam" id="PF04954">
    <property type="entry name" value="SIP"/>
    <property type="match status" value="1"/>
</dbReference>
<accession>A0A2U2AH87</accession>
<comment type="caution">
    <text evidence="3">The sequence shown here is derived from an EMBL/GenBank/DDBJ whole genome shotgun (WGS) entry which is preliminary data.</text>
</comment>
<dbReference type="Gene3D" id="3.40.50.80">
    <property type="entry name" value="Nucleotide-binding domain of ferredoxin-NADP reductase (FNR) module"/>
    <property type="match status" value="1"/>
</dbReference>
<evidence type="ECO:0000313" key="4">
    <source>
        <dbReference type="Proteomes" id="UP000245020"/>
    </source>
</evidence>
<feature type="domain" description="FAD-binding FR-type" evidence="2">
    <location>
        <begin position="3"/>
        <end position="139"/>
    </location>
</feature>
<dbReference type="AlphaFoldDB" id="A0A2U2AH87"/>
<dbReference type="PROSITE" id="PS51384">
    <property type="entry name" value="FAD_FR"/>
    <property type="match status" value="1"/>
</dbReference>
<comment type="similarity">
    <text evidence="1">Belongs to the SIP oxidoreductase family.</text>
</comment>
<dbReference type="Proteomes" id="UP000245020">
    <property type="component" value="Unassembled WGS sequence"/>
</dbReference>
<evidence type="ECO:0000256" key="1">
    <source>
        <dbReference type="ARBA" id="ARBA00035644"/>
    </source>
</evidence>
<organism evidence="3 4">
    <name type="scientific">Ignatzschineria ureiclastica</name>
    <dbReference type="NCBI Taxonomy" id="472582"/>
    <lineage>
        <taxon>Bacteria</taxon>
        <taxon>Pseudomonadati</taxon>
        <taxon>Pseudomonadota</taxon>
        <taxon>Gammaproteobacteria</taxon>
        <taxon>Cardiobacteriales</taxon>
        <taxon>Ignatzschineriaceae</taxon>
        <taxon>Ignatzschineria</taxon>
    </lineage>
</organism>
<evidence type="ECO:0000313" key="3">
    <source>
        <dbReference type="EMBL" id="PWD81997.1"/>
    </source>
</evidence>
<dbReference type="PANTHER" id="PTHR30157">
    <property type="entry name" value="FERRIC REDUCTASE, NADPH-DEPENDENT"/>
    <property type="match status" value="1"/>
</dbReference>
<gene>
    <name evidence="3" type="ORF">DC083_02090</name>
</gene>
<dbReference type="Pfam" id="PF08021">
    <property type="entry name" value="FAD_binding_9"/>
    <property type="match status" value="1"/>
</dbReference>
<dbReference type="PANTHER" id="PTHR30157:SF0">
    <property type="entry name" value="NADPH-DEPENDENT FERRIC-CHELATE REDUCTASE"/>
    <property type="match status" value="1"/>
</dbReference>
<dbReference type="InterPro" id="IPR007037">
    <property type="entry name" value="SIP_rossman_dom"/>
</dbReference>